<accession>A0A5C3NAQ5</accession>
<evidence type="ECO:0000313" key="1">
    <source>
        <dbReference type="EMBL" id="TFK53058.1"/>
    </source>
</evidence>
<organism evidence="1 2">
    <name type="scientific">Heliocybe sulcata</name>
    <dbReference type="NCBI Taxonomy" id="5364"/>
    <lineage>
        <taxon>Eukaryota</taxon>
        <taxon>Fungi</taxon>
        <taxon>Dikarya</taxon>
        <taxon>Basidiomycota</taxon>
        <taxon>Agaricomycotina</taxon>
        <taxon>Agaricomycetes</taxon>
        <taxon>Gloeophyllales</taxon>
        <taxon>Gloeophyllaceae</taxon>
        <taxon>Heliocybe</taxon>
    </lineage>
</organism>
<gene>
    <name evidence="1" type="ORF">OE88DRAFT_1656869</name>
</gene>
<reference evidence="1 2" key="1">
    <citation type="journal article" date="2019" name="Nat. Ecol. Evol.">
        <title>Megaphylogeny resolves global patterns of mushroom evolution.</title>
        <authorList>
            <person name="Varga T."/>
            <person name="Krizsan K."/>
            <person name="Foldi C."/>
            <person name="Dima B."/>
            <person name="Sanchez-Garcia M."/>
            <person name="Sanchez-Ramirez S."/>
            <person name="Szollosi G.J."/>
            <person name="Szarkandi J.G."/>
            <person name="Papp V."/>
            <person name="Albert L."/>
            <person name="Andreopoulos W."/>
            <person name="Angelini C."/>
            <person name="Antonin V."/>
            <person name="Barry K.W."/>
            <person name="Bougher N.L."/>
            <person name="Buchanan P."/>
            <person name="Buyck B."/>
            <person name="Bense V."/>
            <person name="Catcheside P."/>
            <person name="Chovatia M."/>
            <person name="Cooper J."/>
            <person name="Damon W."/>
            <person name="Desjardin D."/>
            <person name="Finy P."/>
            <person name="Geml J."/>
            <person name="Haridas S."/>
            <person name="Hughes K."/>
            <person name="Justo A."/>
            <person name="Karasinski D."/>
            <person name="Kautmanova I."/>
            <person name="Kiss B."/>
            <person name="Kocsube S."/>
            <person name="Kotiranta H."/>
            <person name="LaButti K.M."/>
            <person name="Lechner B.E."/>
            <person name="Liimatainen K."/>
            <person name="Lipzen A."/>
            <person name="Lukacs Z."/>
            <person name="Mihaltcheva S."/>
            <person name="Morgado L.N."/>
            <person name="Niskanen T."/>
            <person name="Noordeloos M.E."/>
            <person name="Ohm R.A."/>
            <person name="Ortiz-Santana B."/>
            <person name="Ovrebo C."/>
            <person name="Racz N."/>
            <person name="Riley R."/>
            <person name="Savchenko A."/>
            <person name="Shiryaev A."/>
            <person name="Soop K."/>
            <person name="Spirin V."/>
            <person name="Szebenyi C."/>
            <person name="Tomsovsky M."/>
            <person name="Tulloss R.E."/>
            <person name="Uehling J."/>
            <person name="Grigoriev I.V."/>
            <person name="Vagvolgyi C."/>
            <person name="Papp T."/>
            <person name="Martin F.M."/>
            <person name="Miettinen O."/>
            <person name="Hibbett D.S."/>
            <person name="Nagy L.G."/>
        </authorList>
    </citation>
    <scope>NUCLEOTIDE SEQUENCE [LARGE SCALE GENOMIC DNA]</scope>
    <source>
        <strain evidence="1 2">OMC1185</strain>
    </source>
</reference>
<name>A0A5C3NAQ5_9AGAM</name>
<evidence type="ECO:0000313" key="2">
    <source>
        <dbReference type="Proteomes" id="UP000305948"/>
    </source>
</evidence>
<keyword evidence="2" id="KW-1185">Reference proteome</keyword>
<sequence>MSVVSLRRLLERAGDYLTGGIVRMSTGSAFIMGEWCRPDMRICNACICTTQRRRSS</sequence>
<protein>
    <submittedName>
        <fullName evidence="1">Uncharacterized protein</fullName>
    </submittedName>
</protein>
<proteinExistence type="predicted"/>
<dbReference type="Proteomes" id="UP000305948">
    <property type="component" value="Unassembled WGS sequence"/>
</dbReference>
<dbReference type="EMBL" id="ML213508">
    <property type="protein sequence ID" value="TFK53058.1"/>
    <property type="molecule type" value="Genomic_DNA"/>
</dbReference>
<dbReference type="AlphaFoldDB" id="A0A5C3NAQ5"/>